<accession>A0A8J6C2V3</accession>
<keyword evidence="3" id="KW-1185">Reference proteome</keyword>
<dbReference type="OrthoDB" id="611517at2759"/>
<organism evidence="2 3">
    <name type="scientific">Zizania palustris</name>
    <name type="common">Northern wild rice</name>
    <dbReference type="NCBI Taxonomy" id="103762"/>
    <lineage>
        <taxon>Eukaryota</taxon>
        <taxon>Viridiplantae</taxon>
        <taxon>Streptophyta</taxon>
        <taxon>Embryophyta</taxon>
        <taxon>Tracheophyta</taxon>
        <taxon>Spermatophyta</taxon>
        <taxon>Magnoliopsida</taxon>
        <taxon>Liliopsida</taxon>
        <taxon>Poales</taxon>
        <taxon>Poaceae</taxon>
        <taxon>BOP clade</taxon>
        <taxon>Oryzoideae</taxon>
        <taxon>Oryzeae</taxon>
        <taxon>Zizaniinae</taxon>
        <taxon>Zizania</taxon>
    </lineage>
</organism>
<evidence type="ECO:0000256" key="1">
    <source>
        <dbReference type="SAM" id="MobiDB-lite"/>
    </source>
</evidence>
<gene>
    <name evidence="2" type="ORF">GUJ93_ZPchr0013g35939</name>
</gene>
<sequence length="258" mass="27342">MRRFIYLVADVDTGGGMSRSMSSKVAAAATSRRTRRAEKQQPTLPLAFVSSNPIFLCEDGSGDLLRPRYRPGSLHALVRGDVPAGAGDDDGGKRLLPLPLPPSRAHREGRGGTGLPAWHVGPTIVVGPHGRVLMRMVAPARQPDGPDPFLAAYVACTKGKNAAPTRKQQPQPKRKTTTTKKKRGEAAGMRGGCSIWNGWAVGARYAGMISCRHVGAVTVLHGTAPHPAVDAPAGSPAHPRLDLSRPPAVLPGRRRALH</sequence>
<dbReference type="Proteomes" id="UP000729402">
    <property type="component" value="Unassembled WGS sequence"/>
</dbReference>
<evidence type="ECO:0000313" key="2">
    <source>
        <dbReference type="EMBL" id="KAG8098038.1"/>
    </source>
</evidence>
<feature type="region of interest" description="Disordered" evidence="1">
    <location>
        <begin position="160"/>
        <end position="188"/>
    </location>
</feature>
<dbReference type="AlphaFoldDB" id="A0A8J6C2V3"/>
<protein>
    <submittedName>
        <fullName evidence="2">Uncharacterized protein</fullName>
    </submittedName>
</protein>
<reference evidence="2" key="2">
    <citation type="submission" date="2021-02" db="EMBL/GenBank/DDBJ databases">
        <authorList>
            <person name="Kimball J.A."/>
            <person name="Haas M.W."/>
            <person name="Macchietto M."/>
            <person name="Kono T."/>
            <person name="Duquette J."/>
            <person name="Shao M."/>
        </authorList>
    </citation>
    <scope>NUCLEOTIDE SEQUENCE</scope>
    <source>
        <tissue evidence="2">Fresh leaf tissue</tissue>
    </source>
</reference>
<evidence type="ECO:0000313" key="3">
    <source>
        <dbReference type="Proteomes" id="UP000729402"/>
    </source>
</evidence>
<feature type="region of interest" description="Disordered" evidence="1">
    <location>
        <begin position="228"/>
        <end position="258"/>
    </location>
</feature>
<proteinExistence type="predicted"/>
<feature type="compositionally biased region" description="Basic residues" evidence="1">
    <location>
        <begin position="172"/>
        <end position="183"/>
    </location>
</feature>
<reference evidence="2" key="1">
    <citation type="journal article" date="2021" name="bioRxiv">
        <title>Whole Genome Assembly and Annotation of Northern Wild Rice, Zizania palustris L., Supports a Whole Genome Duplication in the Zizania Genus.</title>
        <authorList>
            <person name="Haas M."/>
            <person name="Kono T."/>
            <person name="Macchietto M."/>
            <person name="Millas R."/>
            <person name="McGilp L."/>
            <person name="Shao M."/>
            <person name="Duquette J."/>
            <person name="Hirsch C.N."/>
            <person name="Kimball J."/>
        </authorList>
    </citation>
    <scope>NUCLEOTIDE SEQUENCE</scope>
    <source>
        <tissue evidence="2">Fresh leaf tissue</tissue>
    </source>
</reference>
<name>A0A8J6C2V3_ZIZPA</name>
<dbReference type="EMBL" id="JAAALK010000079">
    <property type="protein sequence ID" value="KAG8098038.1"/>
    <property type="molecule type" value="Genomic_DNA"/>
</dbReference>
<comment type="caution">
    <text evidence="2">The sequence shown here is derived from an EMBL/GenBank/DDBJ whole genome shotgun (WGS) entry which is preliminary data.</text>
</comment>